<dbReference type="CDD" id="cd00054">
    <property type="entry name" value="EGF_CA"/>
    <property type="match status" value="2"/>
</dbReference>
<dbReference type="GO" id="GO:0016020">
    <property type="term" value="C:membrane"/>
    <property type="evidence" value="ECO:0007669"/>
    <property type="project" value="UniProtKB-SubCell"/>
</dbReference>
<dbReference type="PROSITE" id="PS50026">
    <property type="entry name" value="EGF_3"/>
    <property type="match status" value="2"/>
</dbReference>
<dbReference type="PANTHER" id="PTHR24049">
    <property type="entry name" value="CRUMBS FAMILY MEMBER"/>
    <property type="match status" value="1"/>
</dbReference>
<feature type="disulfide bond" evidence="6">
    <location>
        <begin position="105"/>
        <end position="114"/>
    </location>
</feature>
<keyword evidence="7" id="KW-1133">Transmembrane helix</keyword>
<comment type="caution">
    <text evidence="6">Lacks conserved residue(s) required for the propagation of feature annotation.</text>
</comment>
<evidence type="ECO:0000256" key="7">
    <source>
        <dbReference type="SAM" id="Phobius"/>
    </source>
</evidence>
<keyword evidence="5" id="KW-0325">Glycoprotein</keyword>
<sequence length="588" mass="65550">MQKTLASLMVVSLLVCSPLSAREFVRSFKLLSDITNSDEDPKGYIQKMTKIDPIPELAEVPTVQSKQLISNVDSDSSAYDPCKVSVLCRNNGVCESRGNEYYCKCPDTHYGKTCEFIADLKECDGNQCMNNSTCYSTKESKVVPNPEVLARLSTENQDFADFENVTMSVKYECWCQHGFEGTFCEFSEGMRRCSEDKCNHHGIVVPFYQGSDRSEQEGLECKCHCEEGYSGDECEYVSPCRDFQCTNNGTCKIDSKDGTAYCQCPASVELFPSALISGPHCASISVDDDEEKDPCFPCQEGQNFTSFLECLEDRASISSADLKSMWWADCETQNPNCLADLENSFCFNGTCQEVVSRLPLTSFSANDKLYLLPKCHCREGYEGNFCEREVNESCDLHCVHGNCCYTSVDNPECYNNFTVWPEDGKLCNDVEQKRGFRCMCPPGLKQPFCQENVTACDSHRCLNGGKCVQMPNSSIDYTCDCPLGYSGTFCHISLGVCLREGDAACVNGVCVEDSNTRRGFRCKCKAGYGGFNSAFAKSSFDLFRDNYAWLCPLIAFVLLMSLLFVMSAYQLHVGRRNRAKDNAAVVSL</sequence>
<feature type="disulfide bond" evidence="6">
    <location>
        <begin position="481"/>
        <end position="490"/>
    </location>
</feature>
<dbReference type="GO" id="GO:0005509">
    <property type="term" value="F:calcium ion binding"/>
    <property type="evidence" value="ECO:0007669"/>
    <property type="project" value="InterPro"/>
</dbReference>
<dbReference type="FunFam" id="2.10.25.10:FF:000012">
    <property type="entry name" value="Delta-like protein"/>
    <property type="match status" value="1"/>
</dbReference>
<keyword evidence="3" id="KW-0677">Repeat</keyword>
<dbReference type="Gene3D" id="2.10.25.10">
    <property type="entry name" value="Laminin"/>
    <property type="match status" value="5"/>
</dbReference>
<evidence type="ECO:0000256" key="6">
    <source>
        <dbReference type="PROSITE-ProRule" id="PRU00076"/>
    </source>
</evidence>
<evidence type="ECO:0000256" key="5">
    <source>
        <dbReference type="ARBA" id="ARBA00023180"/>
    </source>
</evidence>
<accession>A0A915CUE1</accession>
<dbReference type="Proteomes" id="UP000887574">
    <property type="component" value="Unplaced"/>
</dbReference>
<keyword evidence="7" id="KW-0812">Transmembrane</keyword>
<feature type="transmembrane region" description="Helical" evidence="7">
    <location>
        <begin position="547"/>
        <end position="569"/>
    </location>
</feature>
<keyword evidence="1 6" id="KW-0245">EGF-like domain</keyword>
<evidence type="ECO:0000256" key="2">
    <source>
        <dbReference type="ARBA" id="ARBA00022729"/>
    </source>
</evidence>
<evidence type="ECO:0000256" key="8">
    <source>
        <dbReference type="SAM" id="SignalP"/>
    </source>
</evidence>
<dbReference type="WBParaSite" id="jg12336">
    <property type="protein sequence ID" value="jg12336"/>
    <property type="gene ID" value="jg12336"/>
</dbReference>
<feature type="chain" id="PRO_5036903309" evidence="8">
    <location>
        <begin position="22"/>
        <end position="588"/>
    </location>
</feature>
<keyword evidence="10" id="KW-1185">Reference proteome</keyword>
<feature type="domain" description="EGF-like" evidence="9">
    <location>
        <begin position="452"/>
        <end position="491"/>
    </location>
</feature>
<dbReference type="AlphaFoldDB" id="A0A915CUE1"/>
<name>A0A915CUE1_9BILA</name>
<dbReference type="InterPro" id="IPR001881">
    <property type="entry name" value="EGF-like_Ca-bd_dom"/>
</dbReference>
<proteinExistence type="predicted"/>
<dbReference type="PROSITE" id="PS01186">
    <property type="entry name" value="EGF_2"/>
    <property type="match status" value="3"/>
</dbReference>
<evidence type="ECO:0000313" key="10">
    <source>
        <dbReference type="Proteomes" id="UP000887574"/>
    </source>
</evidence>
<keyword evidence="2 8" id="KW-0732">Signal</keyword>
<dbReference type="Pfam" id="PF00008">
    <property type="entry name" value="EGF"/>
    <property type="match status" value="1"/>
</dbReference>
<evidence type="ECO:0000256" key="1">
    <source>
        <dbReference type="ARBA" id="ARBA00022536"/>
    </source>
</evidence>
<dbReference type="SMART" id="SM00181">
    <property type="entry name" value="EGF"/>
    <property type="match status" value="8"/>
</dbReference>
<keyword evidence="7" id="KW-0472">Membrane</keyword>
<protein>
    <submittedName>
        <fullName evidence="11">EGF-like domain-containing protein</fullName>
    </submittedName>
</protein>
<dbReference type="InterPro" id="IPR051022">
    <property type="entry name" value="Notch_Cell-Fate_Det"/>
</dbReference>
<keyword evidence="4 6" id="KW-1015">Disulfide bond</keyword>
<evidence type="ECO:0000256" key="4">
    <source>
        <dbReference type="ARBA" id="ARBA00023157"/>
    </source>
</evidence>
<evidence type="ECO:0000259" key="9">
    <source>
        <dbReference type="PROSITE" id="PS50026"/>
    </source>
</evidence>
<dbReference type="PROSITE" id="PS00022">
    <property type="entry name" value="EGF_1"/>
    <property type="match status" value="3"/>
</dbReference>
<reference evidence="11" key="1">
    <citation type="submission" date="2022-11" db="UniProtKB">
        <authorList>
            <consortium name="WormBaseParasite"/>
        </authorList>
    </citation>
    <scope>IDENTIFICATION</scope>
</reference>
<dbReference type="InterPro" id="IPR000742">
    <property type="entry name" value="EGF"/>
</dbReference>
<dbReference type="SUPFAM" id="SSF57196">
    <property type="entry name" value="EGF/Laminin"/>
    <property type="match status" value="2"/>
</dbReference>
<feature type="signal peptide" evidence="8">
    <location>
        <begin position="1"/>
        <end position="21"/>
    </location>
</feature>
<evidence type="ECO:0000313" key="11">
    <source>
        <dbReference type="WBParaSite" id="jg12336"/>
    </source>
</evidence>
<dbReference type="GO" id="GO:0045597">
    <property type="term" value="P:positive regulation of cell differentiation"/>
    <property type="evidence" value="ECO:0007669"/>
    <property type="project" value="UniProtKB-ARBA"/>
</dbReference>
<dbReference type="SMART" id="SM00179">
    <property type="entry name" value="EGF_CA"/>
    <property type="match status" value="2"/>
</dbReference>
<evidence type="ECO:0000256" key="3">
    <source>
        <dbReference type="ARBA" id="ARBA00022737"/>
    </source>
</evidence>
<feature type="domain" description="EGF-like" evidence="9">
    <location>
        <begin position="78"/>
        <end position="115"/>
    </location>
</feature>
<organism evidence="10 11">
    <name type="scientific">Ditylenchus dipsaci</name>
    <dbReference type="NCBI Taxonomy" id="166011"/>
    <lineage>
        <taxon>Eukaryota</taxon>
        <taxon>Metazoa</taxon>
        <taxon>Ecdysozoa</taxon>
        <taxon>Nematoda</taxon>
        <taxon>Chromadorea</taxon>
        <taxon>Rhabditida</taxon>
        <taxon>Tylenchina</taxon>
        <taxon>Tylenchomorpha</taxon>
        <taxon>Sphaerularioidea</taxon>
        <taxon>Anguinidae</taxon>
        <taxon>Anguininae</taxon>
        <taxon>Ditylenchus</taxon>
    </lineage>
</organism>